<protein>
    <submittedName>
        <fullName evidence="2">Uncharacterized protein</fullName>
    </submittedName>
</protein>
<evidence type="ECO:0000256" key="1">
    <source>
        <dbReference type="SAM" id="MobiDB-lite"/>
    </source>
</evidence>
<organism evidence="2 3">
    <name type="scientific">Oryza meyeriana var. granulata</name>
    <dbReference type="NCBI Taxonomy" id="110450"/>
    <lineage>
        <taxon>Eukaryota</taxon>
        <taxon>Viridiplantae</taxon>
        <taxon>Streptophyta</taxon>
        <taxon>Embryophyta</taxon>
        <taxon>Tracheophyta</taxon>
        <taxon>Spermatophyta</taxon>
        <taxon>Magnoliopsida</taxon>
        <taxon>Liliopsida</taxon>
        <taxon>Poales</taxon>
        <taxon>Poaceae</taxon>
        <taxon>BOP clade</taxon>
        <taxon>Oryzoideae</taxon>
        <taxon>Oryzeae</taxon>
        <taxon>Oryzinae</taxon>
        <taxon>Oryza</taxon>
        <taxon>Oryza meyeriana</taxon>
    </lineage>
</organism>
<sequence length="86" mass="9200">MAGQLGTNQIDFETMGVPGCWKGPEVLKRRSELAASGKIPDGIESKGGQAWLACGVGLRDRITQTVNSTPHPRINHEESPDPDAFA</sequence>
<proteinExistence type="predicted"/>
<evidence type="ECO:0000313" key="2">
    <source>
        <dbReference type="EMBL" id="KAF0923993.1"/>
    </source>
</evidence>
<evidence type="ECO:0000313" key="3">
    <source>
        <dbReference type="Proteomes" id="UP000479710"/>
    </source>
</evidence>
<keyword evidence="3" id="KW-1185">Reference proteome</keyword>
<comment type="caution">
    <text evidence="2">The sequence shown here is derived from an EMBL/GenBank/DDBJ whole genome shotgun (WGS) entry which is preliminary data.</text>
</comment>
<name>A0A6G1EJ61_9ORYZ</name>
<dbReference type="AlphaFoldDB" id="A0A6G1EJ61"/>
<reference evidence="2 3" key="1">
    <citation type="submission" date="2019-11" db="EMBL/GenBank/DDBJ databases">
        <title>Whole genome sequence of Oryza granulata.</title>
        <authorList>
            <person name="Li W."/>
        </authorList>
    </citation>
    <scope>NUCLEOTIDE SEQUENCE [LARGE SCALE GENOMIC DNA]</scope>
    <source>
        <strain evidence="3">cv. Menghai</strain>
        <tissue evidence="2">Leaf</tissue>
    </source>
</reference>
<gene>
    <name evidence="2" type="ORF">E2562_008343</name>
</gene>
<accession>A0A6G1EJ61</accession>
<feature type="region of interest" description="Disordered" evidence="1">
    <location>
        <begin position="64"/>
        <end position="86"/>
    </location>
</feature>
<dbReference type="Proteomes" id="UP000479710">
    <property type="component" value="Unassembled WGS sequence"/>
</dbReference>
<dbReference type="EMBL" id="SPHZ02000003">
    <property type="protein sequence ID" value="KAF0923993.1"/>
    <property type="molecule type" value="Genomic_DNA"/>
</dbReference>